<keyword evidence="2" id="KW-1185">Reference proteome</keyword>
<comment type="caution">
    <text evidence="1">The sequence shown here is derived from an EMBL/GenBank/DDBJ whole genome shotgun (WGS) entry which is preliminary data.</text>
</comment>
<name>A0A090RM85_9VIBR</name>
<sequence length="53" mass="5679">MLEITGNLDSTDVDNLDDTFTVQNDVQALTVRSVSHPMASGLLPPVSLMTTSM</sequence>
<dbReference type="Proteomes" id="UP000029228">
    <property type="component" value="Unassembled WGS sequence"/>
</dbReference>
<evidence type="ECO:0000313" key="2">
    <source>
        <dbReference type="Proteomes" id="UP000029228"/>
    </source>
</evidence>
<organism evidence="1 2">
    <name type="scientific">Vibrio maritimus</name>
    <dbReference type="NCBI Taxonomy" id="990268"/>
    <lineage>
        <taxon>Bacteria</taxon>
        <taxon>Pseudomonadati</taxon>
        <taxon>Pseudomonadota</taxon>
        <taxon>Gammaproteobacteria</taxon>
        <taxon>Vibrionales</taxon>
        <taxon>Vibrionaceae</taxon>
        <taxon>Vibrio</taxon>
    </lineage>
</organism>
<gene>
    <name evidence="1" type="ORF">JCM19235_5049</name>
</gene>
<dbReference type="EMBL" id="BBMR01000001">
    <property type="protein sequence ID" value="GAL16500.1"/>
    <property type="molecule type" value="Genomic_DNA"/>
</dbReference>
<protein>
    <submittedName>
        <fullName evidence="1">Uncharacterized protein</fullName>
    </submittedName>
</protein>
<dbReference type="AlphaFoldDB" id="A0A090RM85"/>
<dbReference type="STRING" id="990268.JCM19235_5049"/>
<evidence type="ECO:0000313" key="1">
    <source>
        <dbReference type="EMBL" id="GAL16500.1"/>
    </source>
</evidence>
<accession>A0A090RM85</accession>
<proteinExistence type="predicted"/>
<reference evidence="1 2" key="1">
    <citation type="submission" date="2014-09" db="EMBL/GenBank/DDBJ databases">
        <title>Vibrio maritimus JCM 19235. (C45) whole genome shotgun sequence.</title>
        <authorList>
            <person name="Sawabe T."/>
            <person name="Meirelles P."/>
            <person name="Nakanishi M."/>
            <person name="Sayaka M."/>
            <person name="Hattori M."/>
            <person name="Ohkuma M."/>
        </authorList>
    </citation>
    <scope>NUCLEOTIDE SEQUENCE [LARGE SCALE GENOMIC DNA]</scope>
    <source>
        <strain evidence="2">JCM19235</strain>
    </source>
</reference>